<dbReference type="EMBL" id="BAAAZP010000178">
    <property type="protein sequence ID" value="GAA3704182.1"/>
    <property type="molecule type" value="Genomic_DNA"/>
</dbReference>
<proteinExistence type="predicted"/>
<protein>
    <submittedName>
        <fullName evidence="2">Uncharacterized protein</fullName>
    </submittedName>
</protein>
<keyword evidence="1" id="KW-0732">Signal</keyword>
<evidence type="ECO:0000313" key="3">
    <source>
        <dbReference type="Proteomes" id="UP001500902"/>
    </source>
</evidence>
<feature type="chain" id="PRO_5045942893" evidence="1">
    <location>
        <begin position="25"/>
        <end position="40"/>
    </location>
</feature>
<accession>A0ABP7DDH1</accession>
<keyword evidence="3" id="KW-1185">Reference proteome</keyword>
<dbReference type="RefSeq" id="WP_344891327.1">
    <property type="nucleotide sequence ID" value="NZ_BAAAZP010000178.1"/>
</dbReference>
<reference evidence="3" key="1">
    <citation type="journal article" date="2019" name="Int. J. Syst. Evol. Microbiol.">
        <title>The Global Catalogue of Microorganisms (GCM) 10K type strain sequencing project: providing services to taxonomists for standard genome sequencing and annotation.</title>
        <authorList>
            <consortium name="The Broad Institute Genomics Platform"/>
            <consortium name="The Broad Institute Genome Sequencing Center for Infectious Disease"/>
            <person name="Wu L."/>
            <person name="Ma J."/>
        </authorList>
    </citation>
    <scope>NUCLEOTIDE SEQUENCE [LARGE SCALE GENOMIC DNA]</scope>
    <source>
        <strain evidence="3">JCM 16904</strain>
    </source>
</reference>
<gene>
    <name evidence="2" type="ORF">GCM10022224_082230</name>
</gene>
<evidence type="ECO:0000313" key="2">
    <source>
        <dbReference type="EMBL" id="GAA3704182.1"/>
    </source>
</evidence>
<dbReference type="Proteomes" id="UP001500902">
    <property type="component" value="Unassembled WGS sequence"/>
</dbReference>
<feature type="signal peptide" evidence="1">
    <location>
        <begin position="1"/>
        <end position="24"/>
    </location>
</feature>
<organism evidence="2 3">
    <name type="scientific">Nonomuraea antimicrobica</name>
    <dbReference type="NCBI Taxonomy" id="561173"/>
    <lineage>
        <taxon>Bacteria</taxon>
        <taxon>Bacillati</taxon>
        <taxon>Actinomycetota</taxon>
        <taxon>Actinomycetes</taxon>
        <taxon>Streptosporangiales</taxon>
        <taxon>Streptosporangiaceae</taxon>
        <taxon>Nonomuraea</taxon>
    </lineage>
</organism>
<evidence type="ECO:0000256" key="1">
    <source>
        <dbReference type="SAM" id="SignalP"/>
    </source>
</evidence>
<comment type="caution">
    <text evidence="2">The sequence shown here is derived from an EMBL/GenBank/DDBJ whole genome shotgun (WGS) entry which is preliminary data.</text>
</comment>
<sequence length="40" mass="4082">MQIKRLVILAAVAVATLLTGTAIAHAPGANTPWGVNTPWG</sequence>
<name>A0ABP7DDH1_9ACTN</name>